<keyword evidence="4" id="KW-1185">Reference proteome</keyword>
<gene>
    <name evidence="3" type="ORF">KOI35_28990</name>
</gene>
<feature type="transmembrane region" description="Helical" evidence="2">
    <location>
        <begin position="332"/>
        <end position="348"/>
    </location>
</feature>
<dbReference type="RefSeq" id="WP_215791807.1">
    <property type="nucleotide sequence ID" value="NZ_JAHKKG010000009.1"/>
</dbReference>
<organism evidence="3 4">
    <name type="scientific">Paractinoplanes bogorensis</name>
    <dbReference type="NCBI Taxonomy" id="1610840"/>
    <lineage>
        <taxon>Bacteria</taxon>
        <taxon>Bacillati</taxon>
        <taxon>Actinomycetota</taxon>
        <taxon>Actinomycetes</taxon>
        <taxon>Micromonosporales</taxon>
        <taxon>Micromonosporaceae</taxon>
        <taxon>Paractinoplanes</taxon>
    </lineage>
</organism>
<feature type="transmembrane region" description="Helical" evidence="2">
    <location>
        <begin position="36"/>
        <end position="58"/>
    </location>
</feature>
<proteinExistence type="predicted"/>
<feature type="region of interest" description="Disordered" evidence="1">
    <location>
        <begin position="1"/>
        <end position="23"/>
    </location>
</feature>
<keyword evidence="2" id="KW-0812">Transmembrane</keyword>
<feature type="transmembrane region" description="Helical" evidence="2">
    <location>
        <begin position="125"/>
        <end position="141"/>
    </location>
</feature>
<feature type="transmembrane region" description="Helical" evidence="2">
    <location>
        <begin position="533"/>
        <end position="550"/>
    </location>
</feature>
<evidence type="ECO:0000313" key="4">
    <source>
        <dbReference type="Proteomes" id="UP001519654"/>
    </source>
</evidence>
<feature type="transmembrane region" description="Helical" evidence="2">
    <location>
        <begin position="242"/>
        <end position="263"/>
    </location>
</feature>
<feature type="transmembrane region" description="Helical" evidence="2">
    <location>
        <begin position="479"/>
        <end position="499"/>
    </location>
</feature>
<feature type="transmembrane region" description="Helical" evidence="2">
    <location>
        <begin position="562"/>
        <end position="586"/>
    </location>
</feature>
<feature type="transmembrane region" description="Helical" evidence="2">
    <location>
        <begin position="598"/>
        <end position="616"/>
    </location>
</feature>
<feature type="transmembrane region" description="Helical" evidence="2">
    <location>
        <begin position="440"/>
        <end position="458"/>
    </location>
</feature>
<evidence type="ECO:0000256" key="2">
    <source>
        <dbReference type="SAM" id="Phobius"/>
    </source>
</evidence>
<accession>A0ABS5YVT2</accession>
<keyword evidence="2" id="KW-1133">Transmembrane helix</keyword>
<feature type="transmembrane region" description="Helical" evidence="2">
    <location>
        <begin position="377"/>
        <end position="396"/>
    </location>
</feature>
<dbReference type="Proteomes" id="UP001519654">
    <property type="component" value="Unassembled WGS sequence"/>
</dbReference>
<feature type="transmembrane region" description="Helical" evidence="2">
    <location>
        <begin position="354"/>
        <end position="370"/>
    </location>
</feature>
<feature type="transmembrane region" description="Helical" evidence="2">
    <location>
        <begin position="505"/>
        <end position="524"/>
    </location>
</feature>
<feature type="transmembrane region" description="Helical" evidence="2">
    <location>
        <begin position="153"/>
        <end position="171"/>
    </location>
</feature>
<dbReference type="EMBL" id="JAHKKG010000009">
    <property type="protein sequence ID" value="MBU2667556.1"/>
    <property type="molecule type" value="Genomic_DNA"/>
</dbReference>
<sequence>MTAVLDTAEAPPQPQSQPQPSEVPRRRIPVYRYLRLPNAILPWLIPATTLVICLLITGVSGRDIALYALYFAVDVVLPGTLIHRALRGSRGNLPEDLGLGAATGMLIMLGGWALCAWMGTQVLLPWWPALLVVPFLAVPRLHRHWRVTDPRPLPVRWSWIIAAALVVLILSEYPNWATTPLPPAGGVLYQDLYYHLALIHEMTRDLPFQVPQVAGEALHYHYLSDGDIASASMITQIDPAVVLLRLWTVPVAATAILVLAALGRTLSGKWWAGALGGATAIIGLPLLLGTATTALGVNPISQYSPSQAYVIPLLGLLVTFAVEVLRGGRLRWAWLLVFPLALACAGAKSSALPPFLAGMAGAVVIALFAHRRRLLPILAFSALTTSAVVLGFRIFAGGGAGTLGFQPLAIFYWFVPYRDTIGYQDTIDGNLSLPYGVEHATRAGQVYIAGLLLWWLLMQTPRMLALAGLVARPTRTEPAAWMLAGMTAAGAGATFLLWHPSASQIYFYMDAAPFGTIAVAWLMAELSRSWRPALAGVLAGGIWALVAPQMHPPPVGRVVRWALILVEPVVRTAVVAICVAAIALILRRVFTGRTPWQALPAGILAAVLGAGLVGGAQRQIEEADRATSPVEEKVDTVDKNVLPEEMLAAQWLERNSARDDVVATNVHCVPIDWASACDARAFWPAGLSGRRMVIESWGYTDAAVAADGVNGERYMRQPPADFERFRLNEKVFADGQAADIAELQRRYGAKWLFADDRAAGVVSPNLTRVAKLRFTSGPVNIYELP</sequence>
<evidence type="ECO:0000313" key="3">
    <source>
        <dbReference type="EMBL" id="MBU2667556.1"/>
    </source>
</evidence>
<comment type="caution">
    <text evidence="3">The sequence shown here is derived from an EMBL/GenBank/DDBJ whole genome shotgun (WGS) entry which is preliminary data.</text>
</comment>
<feature type="transmembrane region" description="Helical" evidence="2">
    <location>
        <begin position="64"/>
        <end position="86"/>
    </location>
</feature>
<reference evidence="3 4" key="1">
    <citation type="submission" date="2021-06" db="EMBL/GenBank/DDBJ databases">
        <title>Actinoplanes lichenicola sp. nov., and Actinoplanes ovalisporus sp. nov., isolated from lichen in Thailand.</title>
        <authorList>
            <person name="Saeng-In P."/>
            <person name="Kanchanasin P."/>
            <person name="Yuki M."/>
            <person name="Kudo T."/>
            <person name="Ohkuma M."/>
            <person name="Phongsopitanun W."/>
            <person name="Tanasupawat S."/>
        </authorList>
    </citation>
    <scope>NUCLEOTIDE SEQUENCE [LARGE SCALE GENOMIC DNA]</scope>
    <source>
        <strain evidence="3 4">NBRC 110975</strain>
    </source>
</reference>
<feature type="transmembrane region" description="Helical" evidence="2">
    <location>
        <begin position="98"/>
        <end position="119"/>
    </location>
</feature>
<keyword evidence="2" id="KW-0472">Membrane</keyword>
<evidence type="ECO:0000256" key="1">
    <source>
        <dbReference type="SAM" id="MobiDB-lite"/>
    </source>
</evidence>
<feature type="transmembrane region" description="Helical" evidence="2">
    <location>
        <begin position="308"/>
        <end position="325"/>
    </location>
</feature>
<feature type="transmembrane region" description="Helical" evidence="2">
    <location>
        <begin position="270"/>
        <end position="288"/>
    </location>
</feature>
<protein>
    <submittedName>
        <fullName evidence="3">Uncharacterized protein</fullName>
    </submittedName>
</protein>
<name>A0ABS5YVT2_9ACTN</name>